<dbReference type="EC" id="3.2.1.14" evidence="2"/>
<dbReference type="PANTHER" id="PTHR23301">
    <property type="entry name" value="CHITIN BINDING PERITROPHIN-A"/>
    <property type="match status" value="1"/>
</dbReference>
<feature type="domain" description="Chitin-binding type-2" evidence="10">
    <location>
        <begin position="109"/>
        <end position="165"/>
    </location>
</feature>
<feature type="chain" id="PRO_5047284934" description="chitinase" evidence="9">
    <location>
        <begin position="21"/>
        <end position="165"/>
    </location>
</feature>
<organism evidence="11 12">
    <name type="scientific">Clavelina lepadiformis</name>
    <name type="common">Light-bulb sea squirt</name>
    <name type="synonym">Ascidia lepadiformis</name>
    <dbReference type="NCBI Taxonomy" id="159417"/>
    <lineage>
        <taxon>Eukaryota</taxon>
        <taxon>Metazoa</taxon>
        <taxon>Chordata</taxon>
        <taxon>Tunicata</taxon>
        <taxon>Ascidiacea</taxon>
        <taxon>Aplousobranchia</taxon>
        <taxon>Clavelinidae</taxon>
        <taxon>Clavelina</taxon>
    </lineage>
</organism>
<feature type="domain" description="Chitin-binding type-2" evidence="10">
    <location>
        <begin position="28"/>
        <end position="87"/>
    </location>
</feature>
<keyword evidence="5" id="KW-0677">Repeat</keyword>
<dbReference type="Proteomes" id="UP001642483">
    <property type="component" value="Unassembled WGS sequence"/>
</dbReference>
<evidence type="ECO:0000256" key="7">
    <source>
        <dbReference type="ARBA" id="ARBA00023157"/>
    </source>
</evidence>
<dbReference type="PROSITE" id="PS50940">
    <property type="entry name" value="CHIT_BIND_II"/>
    <property type="match status" value="2"/>
</dbReference>
<evidence type="ECO:0000259" key="10">
    <source>
        <dbReference type="PROSITE" id="PS50940"/>
    </source>
</evidence>
<evidence type="ECO:0000256" key="5">
    <source>
        <dbReference type="ARBA" id="ARBA00022737"/>
    </source>
</evidence>
<proteinExistence type="predicted"/>
<feature type="signal peptide" evidence="9">
    <location>
        <begin position="1"/>
        <end position="20"/>
    </location>
</feature>
<keyword evidence="6" id="KW-0119">Carbohydrate metabolism</keyword>
<dbReference type="InterPro" id="IPR051940">
    <property type="entry name" value="Chitin_bind-dev_reg"/>
</dbReference>
<protein>
    <recommendedName>
        <fullName evidence="2">chitinase</fullName>
        <ecNumber evidence="2">3.2.1.14</ecNumber>
    </recommendedName>
</protein>
<evidence type="ECO:0000256" key="9">
    <source>
        <dbReference type="SAM" id="SignalP"/>
    </source>
</evidence>
<keyword evidence="7" id="KW-1015">Disulfide bond</keyword>
<dbReference type="InterPro" id="IPR036508">
    <property type="entry name" value="Chitin-bd_dom_sf"/>
</dbReference>
<dbReference type="SMART" id="SM00494">
    <property type="entry name" value="ChtBD2"/>
    <property type="match status" value="2"/>
</dbReference>
<evidence type="ECO:0000256" key="1">
    <source>
        <dbReference type="ARBA" id="ARBA00000822"/>
    </source>
</evidence>
<evidence type="ECO:0000313" key="12">
    <source>
        <dbReference type="Proteomes" id="UP001642483"/>
    </source>
</evidence>
<name>A0ABP0G810_CLALP</name>
<dbReference type="InterPro" id="IPR002557">
    <property type="entry name" value="Chitin-bd_dom"/>
</dbReference>
<keyword evidence="6" id="KW-0146">Chitin degradation</keyword>
<dbReference type="Pfam" id="PF01607">
    <property type="entry name" value="CBM_14"/>
    <property type="match status" value="2"/>
</dbReference>
<dbReference type="SUPFAM" id="SSF57625">
    <property type="entry name" value="Invertebrate chitin-binding proteins"/>
    <property type="match status" value="2"/>
</dbReference>
<keyword evidence="3" id="KW-0147">Chitin-binding</keyword>
<comment type="catalytic activity">
    <reaction evidence="1">
        <text>Random endo-hydrolysis of N-acetyl-beta-D-glucosaminide (1-&gt;4)-beta-linkages in chitin and chitodextrins.</text>
        <dbReference type="EC" id="3.2.1.14"/>
    </reaction>
</comment>
<evidence type="ECO:0000313" key="11">
    <source>
        <dbReference type="EMBL" id="CAK8686971.1"/>
    </source>
</evidence>
<keyword evidence="8" id="KW-0325">Glycoprotein</keyword>
<evidence type="ECO:0000256" key="6">
    <source>
        <dbReference type="ARBA" id="ARBA00023024"/>
    </source>
</evidence>
<evidence type="ECO:0000256" key="4">
    <source>
        <dbReference type="ARBA" id="ARBA00022729"/>
    </source>
</evidence>
<sequence>MSKTVCLILLFAFATVKVQAGTPVPDPEDYCKESSDTDLFAITGICDKFYRCVHGTLYEHTCRTGLVFNQEAMVCDWPANVPPSCGAKSPSTTTVGYDGPYGTPIPDPEGHCVGRYNSLQFALPDVCEKFYRCVSGVLYENNCPDGLVFNPAIYVCDWPRNVPGC</sequence>
<keyword evidence="12" id="KW-1185">Reference proteome</keyword>
<keyword evidence="4 9" id="KW-0732">Signal</keyword>
<evidence type="ECO:0000256" key="2">
    <source>
        <dbReference type="ARBA" id="ARBA00012729"/>
    </source>
</evidence>
<dbReference type="PANTHER" id="PTHR23301:SF0">
    <property type="entry name" value="CHITIN-BINDING TYPE-2 DOMAIN-CONTAINING PROTEIN-RELATED"/>
    <property type="match status" value="1"/>
</dbReference>
<dbReference type="EMBL" id="CAWYQH010000103">
    <property type="protein sequence ID" value="CAK8686971.1"/>
    <property type="molecule type" value="Genomic_DNA"/>
</dbReference>
<reference evidence="11 12" key="1">
    <citation type="submission" date="2024-02" db="EMBL/GenBank/DDBJ databases">
        <authorList>
            <person name="Daric V."/>
            <person name="Darras S."/>
        </authorList>
    </citation>
    <scope>NUCLEOTIDE SEQUENCE [LARGE SCALE GENOMIC DNA]</scope>
</reference>
<keyword evidence="6" id="KW-0624">Polysaccharide degradation</keyword>
<comment type="caution">
    <text evidence="11">The sequence shown here is derived from an EMBL/GenBank/DDBJ whole genome shotgun (WGS) entry which is preliminary data.</text>
</comment>
<evidence type="ECO:0000256" key="8">
    <source>
        <dbReference type="ARBA" id="ARBA00023180"/>
    </source>
</evidence>
<accession>A0ABP0G810</accession>
<dbReference type="Gene3D" id="2.170.140.10">
    <property type="entry name" value="Chitin binding domain"/>
    <property type="match status" value="2"/>
</dbReference>
<evidence type="ECO:0000256" key="3">
    <source>
        <dbReference type="ARBA" id="ARBA00022669"/>
    </source>
</evidence>
<gene>
    <name evidence="11" type="ORF">CVLEPA_LOCUS19004</name>
</gene>